<dbReference type="Gene3D" id="2.60.40.10">
    <property type="entry name" value="Immunoglobulins"/>
    <property type="match status" value="12"/>
</dbReference>
<dbReference type="Pfam" id="PF17957">
    <property type="entry name" value="Big_7"/>
    <property type="match status" value="1"/>
</dbReference>
<dbReference type="SUPFAM" id="SSF49265">
    <property type="entry name" value="Fibronectin type III"/>
    <property type="match status" value="3"/>
</dbReference>
<dbReference type="Proteomes" id="UP000765845">
    <property type="component" value="Unassembled WGS sequence"/>
</dbReference>
<feature type="domain" description="Fibronectin type-III" evidence="2">
    <location>
        <begin position="532"/>
        <end position="623"/>
    </location>
</feature>
<dbReference type="SMART" id="SM00060">
    <property type="entry name" value="FN3"/>
    <property type="match status" value="6"/>
</dbReference>
<protein>
    <recommendedName>
        <fullName evidence="2">Fibronectin type-III domain-containing protein</fullName>
    </recommendedName>
</protein>
<dbReference type="Pfam" id="PF09136">
    <property type="entry name" value="Glucodextran_B"/>
    <property type="match status" value="1"/>
</dbReference>
<dbReference type="InterPro" id="IPR036116">
    <property type="entry name" value="FN3_sf"/>
</dbReference>
<gene>
    <name evidence="3" type="ORF">HCU74_11205</name>
</gene>
<dbReference type="InterPro" id="IPR013783">
    <property type="entry name" value="Ig-like_fold"/>
</dbReference>
<dbReference type="CDD" id="cd00063">
    <property type="entry name" value="FN3"/>
    <property type="match status" value="1"/>
</dbReference>
<comment type="caution">
    <text evidence="3">The sequence shown here is derived from an EMBL/GenBank/DDBJ whole genome shotgun (WGS) entry which is preliminary data.</text>
</comment>
<dbReference type="PROSITE" id="PS50853">
    <property type="entry name" value="FN3"/>
    <property type="match status" value="1"/>
</dbReference>
<reference evidence="3 4" key="1">
    <citation type="submission" date="2020-04" db="EMBL/GenBank/DDBJ databases">
        <authorList>
            <person name="Yoon J."/>
        </authorList>
    </citation>
    <scope>NUCLEOTIDE SEQUENCE [LARGE SCALE GENOMIC DNA]</scope>
    <source>
        <strain evidence="3 4">KMU-166</strain>
    </source>
</reference>
<dbReference type="EMBL" id="JAAWWK010000003">
    <property type="protein sequence ID" value="NKI17971.1"/>
    <property type="molecule type" value="Genomic_DNA"/>
</dbReference>
<organism evidence="3 4">
    <name type="scientific">Spongiibacter thalassae</name>
    <dbReference type="NCBI Taxonomy" id="2721624"/>
    <lineage>
        <taxon>Bacteria</taxon>
        <taxon>Pseudomonadati</taxon>
        <taxon>Pseudomonadota</taxon>
        <taxon>Gammaproteobacteria</taxon>
        <taxon>Cellvibrionales</taxon>
        <taxon>Spongiibacteraceae</taxon>
        <taxon>Spongiibacter</taxon>
    </lineage>
</organism>
<dbReference type="SUPFAM" id="SSF49478">
    <property type="entry name" value="Cna protein B-type domain"/>
    <property type="match status" value="1"/>
</dbReference>
<feature type="non-terminal residue" evidence="3">
    <location>
        <position position="1"/>
    </location>
</feature>
<evidence type="ECO:0000313" key="3">
    <source>
        <dbReference type="EMBL" id="NKI17971.1"/>
    </source>
</evidence>
<feature type="region of interest" description="Disordered" evidence="1">
    <location>
        <begin position="2318"/>
        <end position="2339"/>
    </location>
</feature>
<feature type="compositionally biased region" description="Gly residues" evidence="1">
    <location>
        <begin position="2328"/>
        <end position="2339"/>
    </location>
</feature>
<feature type="region of interest" description="Disordered" evidence="1">
    <location>
        <begin position="2355"/>
        <end position="2393"/>
    </location>
</feature>
<proteinExistence type="predicted"/>
<evidence type="ECO:0000256" key="1">
    <source>
        <dbReference type="SAM" id="MobiDB-lite"/>
    </source>
</evidence>
<sequence>DSSGGGGGRIALYYDSLNGFDPAAQVSVVGGVKGGNNYGDGQPGTIYTESVARAGSIVSMSPQGLVGASPDSLTVVFNVSIDAATFTVDDVVLQGPSGAMSVSSIDQLDQVTFAIIPVSPLDMDGDYTVSVGPDILSLQGQAMEAVYDGALTLDTTPPSAPSVANYAGFPAEHALSTNNVALTGTRDVGSSIYVNGAQYVAANDDTWSAEVPLQQGINDLAVTARDAVGNESTAVALRFEVDSIAPAIAGMSPANGTYTRTAPSVFAIDVVEIGSGLDLAGSSLSVLRNGGEVSGTWGLEGDQMIFQPNSALTDAIYQVIVTLQDQAGLRSSQGSTSFTLDQTPPDAPGINSVPDVVNTSTILLSGSKEAWASVWLNGSQWVPGTASTTWSKTVTLVEGDNALTLTQHDRASNESRAVVISVNYNNTAPGAVPMTIDPEGDGLSVQLDWSGYDEEANGNDIALYRVLRSTTAFTDPNAATIAAQLPAGIQNYSAAPLSRNQAYYFAVLAVDQVSNALASVTPTATAPVDVVAPENISGLVVTSGADSLSFVWQAPDDHDADLAGFRIYQNDTLLASHAPATTTYSLNSLAAASAHTLRITSVDNDDNESTGLSQTGVTWLPNPTGLSTEPLNAMVELSWQGAQPAQFIKHYAIYMADQPFTDISAMTPILTAGAGNSSIRVAGLTNDQTYYFAVATVNTSNGVDPVVMSVAGTPEADTEGPILSDFLYGSTSIGEGAVLARPAQFSVTATDKSGIGRVEFYINDILLATDANGSAHYRANWDIKAVDDGSYLLRVVAYDTLEYTRTLEYTVQVALAAPDIPALTAPVDGLETNLSSITVSGTAEPDSQAQVYNNGSASGNPVVVNSTGQFSALLSLVEGSNDIRVTASNRGGESGQSAARTVVLNSSLPPTPTGLLAQAREGGEVRLSWSPVTAQNFSHYNLYRHNADFDAVEHATRINSQPLTQASYSDLPPSDGRWVYRVVAVNDIGTVSAPSAQVSALADATAPTAVAIDYTPYGNVDPATGRIATGAVDVHVTVSEPLLTTPFLSITPTNGVPLPVQLQRVDDTHYSGSFEITPLTPGGTAYAVFSARDVLGNRGTEVESGATIQIDTDGPAVSELTVNPAHPIRNDESAPVTVAVTITLTEALQGGEQPALSYLLSGEGRSNTAMPDRVQLDDVRWRYNFTLPGDAGLDAPELLSFSFQAVDDLGNVGTTLPPSQSIQVYQGDLPPLEIPEGLSAVALPGGVVQLTWQAVPDAADYQLYRQAPGETGLTERVRTGDVTLYDDQTTVDGEYLYAIASVRSVNNQETLSALSDPVSVTALSVPPEAPTALNVELTPQGIAATWQHTGGEGVTYTLYRDSSNNIASVDGLIPVRDGIASLSTTDTSPAAQSPGYVVTAVDAAGNQSVPSNTAYLNISLLPISSVDVTLSEGGEPQLNWTHDGSNIDGFDLYLGDRDTGLKLNDALMTSMTYSDSGFNGGERVYTLVAVDPAGEESLPRSLLLPALSASLTEGSQILRGVMNRLTYQVANLGQTDATGIQVVATIGVYSAQSATFSLAAGESTSVDVVFGGAADLSNVSSLTTSIETKPNVGEHTTATRTGDIIVGDAGLVLSVATREFTRGATGEVQFTLENTSDVDIEIVVARNNGNSDSDEIRYQLRDLDGNVLSTQAFRQFVGNDVVTRSDGTVVAGIPAGESFTSDWKTLSVPAAAPAEITVRLYVDTLHYHLGRSDAVAIAGPSTSATLTLIDTLYYGSLSGITPANSFGEEPIVISGQALTRADNAPLSSVPLTLVIKGNGFERSIEVYTDEQGGFSHAFEPLKGESGVYTVSVIHPDIQDRPVQGTFAISRVSVSPSKASLYTAYGQHDTIPVTLRSGPGTTASNLRVELHPDTPLAAGVTLDIGQHLNLGQNSNGTIDLDFTADHTAESQGQFAVQVFSDESGDTPLASIPVTYLLDEALPSLYWYPNYVETGVAQDESVSANFTLENRGLAEMVNVRVRLVDTGGNAAPSWLYLAVPEQQGSLAVGEQRPLQIIASPPASLAEGQYQYKLRISSDNHPVREANVFVAVTQSGIGGALFKVSDIYTATLDGTGQVIEGLSGAKVRLINEEVAAVEFSLTTDASGEALFSEIPSGNYLYRISAPNHADGAGRLRVLPGVVASENFFLDYNLVTVEWSVNEVTIEDRYDITATATYETSVPAAVVIVEPLSINIPNLTVGEVYYGELRITNYGLIRADNLQVDLPPSDDFYRYELMVGLPDTIEANESLVVPYRIVMLQSHEPDGDATGGGCYNYTAKGEVSSDYTCANGDTADQELPMEWNRSDSSSCGSGGPGGGGGAGGGGGYWSAGGAGGSFGGGGGGGFLRDDKTGGIPACRAPKGDGASCPSPGNGAGS</sequence>
<accession>A0ABX1GGC2</accession>
<evidence type="ECO:0000313" key="4">
    <source>
        <dbReference type="Proteomes" id="UP000765845"/>
    </source>
</evidence>
<evidence type="ECO:0000259" key="2">
    <source>
        <dbReference type="PROSITE" id="PS50853"/>
    </source>
</evidence>
<name>A0ABX1GGC2_9GAMM</name>
<keyword evidence="4" id="KW-1185">Reference proteome</keyword>
<dbReference type="InterPro" id="IPR003961">
    <property type="entry name" value="FN3_dom"/>
</dbReference>